<feature type="region of interest" description="Disordered" evidence="1">
    <location>
        <begin position="1"/>
        <end position="37"/>
    </location>
</feature>
<reference evidence="2 3" key="1">
    <citation type="submission" date="2014-04" db="EMBL/GenBank/DDBJ databases">
        <authorList>
            <consortium name="DOE Joint Genome Institute"/>
            <person name="Kuo A."/>
            <person name="Kohler A."/>
            <person name="Jargeat P."/>
            <person name="Nagy L.G."/>
            <person name="Floudas D."/>
            <person name="Copeland A."/>
            <person name="Barry K.W."/>
            <person name="Cichocki N."/>
            <person name="Veneault-Fourrey C."/>
            <person name="LaButti K."/>
            <person name="Lindquist E.A."/>
            <person name="Lipzen A."/>
            <person name="Lundell T."/>
            <person name="Morin E."/>
            <person name="Murat C."/>
            <person name="Sun H."/>
            <person name="Tunlid A."/>
            <person name="Henrissat B."/>
            <person name="Grigoriev I.V."/>
            <person name="Hibbett D.S."/>
            <person name="Martin F."/>
            <person name="Nordberg H.P."/>
            <person name="Cantor M.N."/>
            <person name="Hua S.X."/>
        </authorList>
    </citation>
    <scope>NUCLEOTIDE SEQUENCE [LARGE SCALE GENOMIC DNA]</scope>
    <source>
        <strain evidence="2 3">Ve08.2h10</strain>
    </source>
</reference>
<dbReference type="Proteomes" id="UP000054538">
    <property type="component" value="Unassembled WGS sequence"/>
</dbReference>
<reference evidence="3" key="2">
    <citation type="submission" date="2015-01" db="EMBL/GenBank/DDBJ databases">
        <title>Evolutionary Origins and Diversification of the Mycorrhizal Mutualists.</title>
        <authorList>
            <consortium name="DOE Joint Genome Institute"/>
            <consortium name="Mycorrhizal Genomics Consortium"/>
            <person name="Kohler A."/>
            <person name="Kuo A."/>
            <person name="Nagy L.G."/>
            <person name="Floudas D."/>
            <person name="Copeland A."/>
            <person name="Barry K.W."/>
            <person name="Cichocki N."/>
            <person name="Veneault-Fourrey C."/>
            <person name="LaButti K."/>
            <person name="Lindquist E.A."/>
            <person name="Lipzen A."/>
            <person name="Lundell T."/>
            <person name="Morin E."/>
            <person name="Murat C."/>
            <person name="Riley R."/>
            <person name="Ohm R."/>
            <person name="Sun H."/>
            <person name="Tunlid A."/>
            <person name="Henrissat B."/>
            <person name="Grigoriev I.V."/>
            <person name="Hibbett D.S."/>
            <person name="Martin F."/>
        </authorList>
    </citation>
    <scope>NUCLEOTIDE SEQUENCE [LARGE SCALE GENOMIC DNA]</scope>
    <source>
        <strain evidence="3">Ve08.2h10</strain>
    </source>
</reference>
<evidence type="ECO:0000256" key="1">
    <source>
        <dbReference type="SAM" id="MobiDB-lite"/>
    </source>
</evidence>
<gene>
    <name evidence="2" type="ORF">PAXRUDRAFT_830970</name>
</gene>
<accession>A0A0D0DXU0</accession>
<name>A0A0D0DXU0_9AGAM</name>
<sequence>MIVHHTYSGRGIRGISRTARVTHPSQKQQSRDPDWDITNSSLSYANNNLKSLPRGIDTVAASKS</sequence>
<evidence type="ECO:0000313" key="3">
    <source>
        <dbReference type="Proteomes" id="UP000054538"/>
    </source>
</evidence>
<organism evidence="2 3">
    <name type="scientific">Paxillus rubicundulus Ve08.2h10</name>
    <dbReference type="NCBI Taxonomy" id="930991"/>
    <lineage>
        <taxon>Eukaryota</taxon>
        <taxon>Fungi</taxon>
        <taxon>Dikarya</taxon>
        <taxon>Basidiomycota</taxon>
        <taxon>Agaricomycotina</taxon>
        <taxon>Agaricomycetes</taxon>
        <taxon>Agaricomycetidae</taxon>
        <taxon>Boletales</taxon>
        <taxon>Paxilineae</taxon>
        <taxon>Paxillaceae</taxon>
        <taxon>Paxillus</taxon>
    </lineage>
</organism>
<evidence type="ECO:0000313" key="2">
    <source>
        <dbReference type="EMBL" id="KIK91294.1"/>
    </source>
</evidence>
<protein>
    <submittedName>
        <fullName evidence="2">Uncharacterized protein</fullName>
    </submittedName>
</protein>
<dbReference type="HOGENOM" id="CLU_2868356_0_0_1"/>
<dbReference type="EMBL" id="KN825404">
    <property type="protein sequence ID" value="KIK91294.1"/>
    <property type="molecule type" value="Genomic_DNA"/>
</dbReference>
<keyword evidence="3" id="KW-1185">Reference proteome</keyword>
<dbReference type="AlphaFoldDB" id="A0A0D0DXU0"/>
<proteinExistence type="predicted"/>
<dbReference type="InParanoid" id="A0A0D0DXU0"/>